<protein>
    <recommendedName>
        <fullName evidence="3">ADP-ribosylation/crystallin J1</fullName>
    </recommendedName>
</protein>
<dbReference type="PaxDb" id="411902-CLOBOL_04635"/>
<name>A8RWM7_ENTBW</name>
<evidence type="ECO:0000313" key="1">
    <source>
        <dbReference type="EMBL" id="EDP14943.1"/>
    </source>
</evidence>
<comment type="caution">
    <text evidence="1">The sequence shown here is derived from an EMBL/GenBank/DDBJ whole genome shotgun (WGS) entry which is preliminary data.</text>
</comment>
<organism evidence="1 2">
    <name type="scientific">Enterocloster bolteae (strain ATCC BAA-613 / DSM 15670 / CCUG 46953 / JCM 12243 / WAL 16351)</name>
    <name type="common">Clostridium bolteae</name>
    <dbReference type="NCBI Taxonomy" id="411902"/>
    <lineage>
        <taxon>Bacteria</taxon>
        <taxon>Bacillati</taxon>
        <taxon>Bacillota</taxon>
        <taxon>Clostridia</taxon>
        <taxon>Lachnospirales</taxon>
        <taxon>Lachnospiraceae</taxon>
        <taxon>Enterocloster</taxon>
    </lineage>
</organism>
<proteinExistence type="predicted"/>
<gene>
    <name evidence="1" type="ORF">CLOBOL_04635</name>
</gene>
<sequence length="125" mass="14895">MQPEHRPLGGKMILYRPVGSKELELIKKSNYRRFPPRLVEQPIFYPVLNEQYATEIASSWNVKYNEDHRGYVTKFEVDDQYCRQFEVHQVGGPHHKELWVPAEKLDEFNEHIIGEIHIISEFSDR</sequence>
<dbReference type="HOGENOM" id="CLU_143569_0_0_9"/>
<dbReference type="AlphaFoldDB" id="A8RWM7"/>
<dbReference type="EMBL" id="ABCC02000037">
    <property type="protein sequence ID" value="EDP14943.1"/>
    <property type="molecule type" value="Genomic_DNA"/>
</dbReference>
<reference evidence="1 2" key="1">
    <citation type="submission" date="2007-08" db="EMBL/GenBank/DDBJ databases">
        <authorList>
            <person name="Fulton L."/>
            <person name="Clifton S."/>
            <person name="Fulton B."/>
            <person name="Xu J."/>
            <person name="Minx P."/>
            <person name="Pepin K.H."/>
            <person name="Johnson M."/>
            <person name="Thiruvilangam P."/>
            <person name="Bhonagiri V."/>
            <person name="Nash W.E."/>
            <person name="Mardis E.R."/>
            <person name="Wilson R.K."/>
        </authorList>
    </citation>
    <scope>NUCLEOTIDE SEQUENCE [LARGE SCALE GENOMIC DNA]</scope>
    <source>
        <strain evidence="2">ATCC BAA-613 / DSM 15670 / CCUG 46953 / JCM 12243 / WAL 16351</strain>
    </source>
</reference>
<evidence type="ECO:0000313" key="2">
    <source>
        <dbReference type="Proteomes" id="UP000005396"/>
    </source>
</evidence>
<dbReference type="eggNOG" id="COG1397">
    <property type="taxonomic scope" value="Bacteria"/>
</dbReference>
<reference evidence="1 2" key="2">
    <citation type="submission" date="2007-09" db="EMBL/GenBank/DDBJ databases">
        <title>Draft genome sequence of Clostridium bolteae (ATCC BAA-613).</title>
        <authorList>
            <person name="Sudarsanam P."/>
            <person name="Ley R."/>
            <person name="Guruge J."/>
            <person name="Turnbaugh P.J."/>
            <person name="Mahowald M."/>
            <person name="Liep D."/>
            <person name="Gordon J."/>
        </authorList>
    </citation>
    <scope>NUCLEOTIDE SEQUENCE [LARGE SCALE GENOMIC DNA]</scope>
    <source>
        <strain evidence="2">ATCC BAA-613 / DSM 15670 / CCUG 46953 / JCM 12243 / WAL 16351</strain>
    </source>
</reference>
<dbReference type="Proteomes" id="UP000005396">
    <property type="component" value="Unassembled WGS sequence"/>
</dbReference>
<accession>A8RWM7</accession>
<evidence type="ECO:0008006" key="3">
    <source>
        <dbReference type="Google" id="ProtNLM"/>
    </source>
</evidence>